<protein>
    <recommendedName>
        <fullName evidence="1">DUF4440 domain-containing protein</fullName>
    </recommendedName>
</protein>
<sequence length="127" mass="14231">MEQQQIIDLTLRWTEAERHGDTATLSTLLTDDFVNIGPAGFLLDKTQWLERYQSGNFQYTALAWQEPQVRVYGDAAIVTGTQVQEATYQGQPSNGQFRGTQVYVRQGGQWKLAGMQLSPIAPRPAGR</sequence>
<reference evidence="2 3" key="1">
    <citation type="submission" date="2024-02" db="EMBL/GenBank/DDBJ databases">
        <title>Deinococcus carri NBRC 110142.</title>
        <authorList>
            <person name="Ichikawa N."/>
            <person name="Katano-Makiyama Y."/>
            <person name="Hidaka K."/>
        </authorList>
    </citation>
    <scope>NUCLEOTIDE SEQUENCE [LARGE SCALE GENOMIC DNA]</scope>
    <source>
        <strain evidence="2 3">NBRC 110142</strain>
    </source>
</reference>
<evidence type="ECO:0000313" key="3">
    <source>
        <dbReference type="Proteomes" id="UP001401887"/>
    </source>
</evidence>
<dbReference type="Gene3D" id="3.10.450.50">
    <property type="match status" value="1"/>
</dbReference>
<dbReference type="EMBL" id="BAABRP010000005">
    <property type="protein sequence ID" value="GAA5513065.1"/>
    <property type="molecule type" value="Genomic_DNA"/>
</dbReference>
<dbReference type="InterPro" id="IPR032710">
    <property type="entry name" value="NTF2-like_dom_sf"/>
</dbReference>
<evidence type="ECO:0000313" key="2">
    <source>
        <dbReference type="EMBL" id="GAA5513065.1"/>
    </source>
</evidence>
<feature type="domain" description="DUF4440" evidence="1">
    <location>
        <begin position="6"/>
        <end position="112"/>
    </location>
</feature>
<proteinExistence type="predicted"/>
<dbReference type="SUPFAM" id="SSF54427">
    <property type="entry name" value="NTF2-like"/>
    <property type="match status" value="1"/>
</dbReference>
<gene>
    <name evidence="2" type="ORF">Dcar01_01791</name>
</gene>
<evidence type="ECO:0000259" key="1">
    <source>
        <dbReference type="Pfam" id="PF14534"/>
    </source>
</evidence>
<comment type="caution">
    <text evidence="2">The sequence shown here is derived from an EMBL/GenBank/DDBJ whole genome shotgun (WGS) entry which is preliminary data.</text>
</comment>
<dbReference type="RefSeq" id="WP_345464078.1">
    <property type="nucleotide sequence ID" value="NZ_BAABRP010000005.1"/>
</dbReference>
<accession>A0ABP9W9B0</accession>
<dbReference type="Pfam" id="PF14534">
    <property type="entry name" value="DUF4440"/>
    <property type="match status" value="1"/>
</dbReference>
<organism evidence="2 3">
    <name type="scientific">Deinococcus carri</name>
    <dbReference type="NCBI Taxonomy" id="1211323"/>
    <lineage>
        <taxon>Bacteria</taxon>
        <taxon>Thermotogati</taxon>
        <taxon>Deinococcota</taxon>
        <taxon>Deinococci</taxon>
        <taxon>Deinococcales</taxon>
        <taxon>Deinococcaceae</taxon>
        <taxon>Deinococcus</taxon>
    </lineage>
</organism>
<dbReference type="InterPro" id="IPR027843">
    <property type="entry name" value="DUF4440"/>
</dbReference>
<name>A0ABP9W9B0_9DEIO</name>
<dbReference type="Proteomes" id="UP001401887">
    <property type="component" value="Unassembled WGS sequence"/>
</dbReference>
<keyword evidence="3" id="KW-1185">Reference proteome</keyword>